<keyword evidence="6" id="KW-0832">Ubl conjugation</keyword>
<dbReference type="Proteomes" id="UP000261540">
    <property type="component" value="Unplaced"/>
</dbReference>
<keyword evidence="3" id="KW-1017">Isopeptide bond</keyword>
<dbReference type="InterPro" id="IPR054113">
    <property type="entry name" value="ORC6_cyclin-like_2nd"/>
</dbReference>
<evidence type="ECO:0000256" key="9">
    <source>
        <dbReference type="ARBA" id="ARBA00062917"/>
    </source>
</evidence>
<comment type="similarity">
    <text evidence="2">Belongs to the ORC6 family.</text>
</comment>
<organism evidence="14 15">
    <name type="scientific">Paramormyrops kingsleyae</name>
    <dbReference type="NCBI Taxonomy" id="1676925"/>
    <lineage>
        <taxon>Eukaryota</taxon>
        <taxon>Metazoa</taxon>
        <taxon>Chordata</taxon>
        <taxon>Craniata</taxon>
        <taxon>Vertebrata</taxon>
        <taxon>Euteleostomi</taxon>
        <taxon>Actinopterygii</taxon>
        <taxon>Neopterygii</taxon>
        <taxon>Teleostei</taxon>
        <taxon>Osteoglossocephala</taxon>
        <taxon>Osteoglossomorpha</taxon>
        <taxon>Osteoglossiformes</taxon>
        <taxon>Mormyridae</taxon>
        <taxon>Paramormyrops</taxon>
    </lineage>
</organism>
<dbReference type="InterPro" id="IPR020529">
    <property type="entry name" value="ORC6_met/pln"/>
</dbReference>
<dbReference type="Pfam" id="PF05460">
    <property type="entry name" value="ORC6"/>
    <property type="match status" value="1"/>
</dbReference>
<evidence type="ECO:0000259" key="12">
    <source>
        <dbReference type="Pfam" id="PF05460"/>
    </source>
</evidence>
<feature type="domain" description="ORC6 second cyclin-like" evidence="13">
    <location>
        <begin position="95"/>
        <end position="179"/>
    </location>
</feature>
<dbReference type="PANTHER" id="PTHR13394">
    <property type="entry name" value="ORIGIN RECOGNITION COMPLEX SUBUNIT 6"/>
    <property type="match status" value="1"/>
</dbReference>
<feature type="domain" description="ORC6 first cyclin-like" evidence="12">
    <location>
        <begin position="8"/>
        <end position="91"/>
    </location>
</feature>
<accession>A0A3B3RPT4</accession>
<dbReference type="InterPro" id="IPR008721">
    <property type="entry name" value="ORC6_cyclin_first"/>
</dbReference>
<evidence type="ECO:0000313" key="14">
    <source>
        <dbReference type="Ensembl" id="ENSPKIP00000019726.1"/>
    </source>
</evidence>
<evidence type="ECO:0000256" key="5">
    <source>
        <dbReference type="ARBA" id="ARBA00022705"/>
    </source>
</evidence>
<evidence type="ECO:0000256" key="1">
    <source>
        <dbReference type="ARBA" id="ARBA00004123"/>
    </source>
</evidence>
<evidence type="ECO:0000256" key="3">
    <source>
        <dbReference type="ARBA" id="ARBA00022499"/>
    </source>
</evidence>
<evidence type="ECO:0000313" key="15">
    <source>
        <dbReference type="Proteomes" id="UP000261540"/>
    </source>
</evidence>
<evidence type="ECO:0000256" key="10">
    <source>
        <dbReference type="ARBA" id="ARBA00069654"/>
    </source>
</evidence>
<name>A0A3B3RPT4_9TELE</name>
<dbReference type="Pfam" id="PF21913">
    <property type="entry name" value="ORC6_2nd"/>
    <property type="match status" value="1"/>
</dbReference>
<comment type="subunit">
    <text evidence="9">Component of ORC, a complex composed of at least 6 subunits: ORC1, ORC2, ORC3, ORC4, ORC5 and ORC6. ORC is regulated in a cell-cycle dependent manner. It is sequentially assembled at the exit from anaphase of mitosis and disassembled as cells enter S phase. Interacts with DBF4.</text>
</comment>
<dbReference type="GeneTree" id="ENSGT00390000007370"/>
<reference evidence="14" key="1">
    <citation type="submission" date="2025-08" db="UniProtKB">
        <authorList>
            <consortium name="Ensembl"/>
        </authorList>
    </citation>
    <scope>IDENTIFICATION</scope>
</reference>
<evidence type="ECO:0000259" key="13">
    <source>
        <dbReference type="Pfam" id="PF21913"/>
    </source>
</evidence>
<sequence length="277" mass="30477">MEKEMFNKLACKMGITSAKILRQAEEYLRLSQIRCTGLGNTVTSRAVICLELAATTMRHPLDKEYVIKLSGLNKNVYRSSLKSMECILGLESHLGLGDLAVQYGCMQAAGPAAEILQRYKASLPETQQASLDLSKPLFTTAALLTACRCMKIKVDRKLAASSGAKKGMLDRLCVQFQKFAQEICSEMRTGTAAAKDQPKTAKKRQKTLQEVIEQREEGKRISRNSPHAIPKSRSMGMQPVGTGGCVSPHLSLQKIELHLKIIKLSSPVSNILLCHCI</sequence>
<dbReference type="GO" id="GO:0006270">
    <property type="term" value="P:DNA replication initiation"/>
    <property type="evidence" value="ECO:0007669"/>
    <property type="project" value="TreeGrafter"/>
</dbReference>
<proteinExistence type="inferred from homology"/>
<evidence type="ECO:0000256" key="2">
    <source>
        <dbReference type="ARBA" id="ARBA00010840"/>
    </source>
</evidence>
<keyword evidence="5" id="KW-0235">DNA replication</keyword>
<dbReference type="FunFam" id="1.10.472.10:FF:000054">
    <property type="entry name" value="origin recognition complex subunit 6"/>
    <property type="match status" value="1"/>
</dbReference>
<evidence type="ECO:0000256" key="11">
    <source>
        <dbReference type="SAM" id="MobiDB-lite"/>
    </source>
</evidence>
<feature type="region of interest" description="Disordered" evidence="11">
    <location>
        <begin position="191"/>
        <end position="238"/>
    </location>
</feature>
<dbReference type="Ensembl" id="ENSPKIT00000000325.1">
    <property type="protein sequence ID" value="ENSPKIP00000019726.1"/>
    <property type="gene ID" value="ENSPKIG00000004775.1"/>
</dbReference>
<protein>
    <recommendedName>
        <fullName evidence="10">Origin recognition complex subunit 6</fullName>
    </recommendedName>
</protein>
<comment type="subcellular location">
    <subcellularLocation>
        <location evidence="1">Nucleus</location>
    </subcellularLocation>
</comment>
<dbReference type="STRING" id="1676925.ENSPKIP00000019726"/>
<dbReference type="GO" id="GO:0060271">
    <property type="term" value="P:cilium assembly"/>
    <property type="evidence" value="ECO:0007669"/>
    <property type="project" value="Ensembl"/>
</dbReference>
<dbReference type="CDD" id="cd11583">
    <property type="entry name" value="Orc6_mid"/>
    <property type="match status" value="1"/>
</dbReference>
<evidence type="ECO:0000256" key="6">
    <source>
        <dbReference type="ARBA" id="ARBA00022843"/>
    </source>
</evidence>
<dbReference type="AlphaFoldDB" id="A0A3B3RPT4"/>
<dbReference type="Gene3D" id="1.10.472.10">
    <property type="entry name" value="Cyclin-like"/>
    <property type="match status" value="1"/>
</dbReference>
<reference evidence="14" key="2">
    <citation type="submission" date="2025-09" db="UniProtKB">
        <authorList>
            <consortium name="Ensembl"/>
        </authorList>
    </citation>
    <scope>IDENTIFICATION</scope>
</reference>
<dbReference type="GO" id="GO:0003677">
    <property type="term" value="F:DNA binding"/>
    <property type="evidence" value="ECO:0007669"/>
    <property type="project" value="UniProtKB-KW"/>
</dbReference>
<dbReference type="GO" id="GO:0005664">
    <property type="term" value="C:nuclear origin of replication recognition complex"/>
    <property type="evidence" value="ECO:0007669"/>
    <property type="project" value="InterPro"/>
</dbReference>
<evidence type="ECO:0000256" key="8">
    <source>
        <dbReference type="ARBA" id="ARBA00023242"/>
    </source>
</evidence>
<evidence type="ECO:0000256" key="7">
    <source>
        <dbReference type="ARBA" id="ARBA00023125"/>
    </source>
</evidence>
<keyword evidence="7" id="KW-0238">DNA-binding</keyword>
<evidence type="ECO:0000256" key="4">
    <source>
        <dbReference type="ARBA" id="ARBA00022553"/>
    </source>
</evidence>
<keyword evidence="15" id="KW-1185">Reference proteome</keyword>
<keyword evidence="4" id="KW-0597">Phosphoprotein</keyword>
<dbReference type="PANTHER" id="PTHR13394:SF0">
    <property type="entry name" value="ORIGIN RECOGNITION COMPLEX SUBUNIT 6"/>
    <property type="match status" value="1"/>
</dbReference>
<keyword evidence="8" id="KW-0539">Nucleus</keyword>